<name>A0ABD2HS64_9BILA</name>
<accession>A0ABD2HS64</accession>
<dbReference type="AlphaFoldDB" id="A0ABD2HS64"/>
<reference evidence="1 2" key="1">
    <citation type="submission" date="2024-10" db="EMBL/GenBank/DDBJ databases">
        <authorList>
            <person name="Kim D."/>
        </authorList>
    </citation>
    <scope>NUCLEOTIDE SEQUENCE [LARGE SCALE GENOMIC DNA]</scope>
    <source>
        <strain evidence="1">BH-2024</strain>
    </source>
</reference>
<gene>
    <name evidence="1" type="ORF">niasHT_032297</name>
</gene>
<evidence type="ECO:0000313" key="1">
    <source>
        <dbReference type="EMBL" id="KAL3070507.1"/>
    </source>
</evidence>
<organism evidence="1 2">
    <name type="scientific">Heterodera trifolii</name>
    <dbReference type="NCBI Taxonomy" id="157864"/>
    <lineage>
        <taxon>Eukaryota</taxon>
        <taxon>Metazoa</taxon>
        <taxon>Ecdysozoa</taxon>
        <taxon>Nematoda</taxon>
        <taxon>Chromadorea</taxon>
        <taxon>Rhabditida</taxon>
        <taxon>Tylenchina</taxon>
        <taxon>Tylenchomorpha</taxon>
        <taxon>Tylenchoidea</taxon>
        <taxon>Heteroderidae</taxon>
        <taxon>Heteroderinae</taxon>
        <taxon>Heterodera</taxon>
    </lineage>
</organism>
<dbReference type="Proteomes" id="UP001620626">
    <property type="component" value="Unassembled WGS sequence"/>
</dbReference>
<comment type="caution">
    <text evidence="1">The sequence shown here is derived from an EMBL/GenBank/DDBJ whole genome shotgun (WGS) entry which is preliminary data.</text>
</comment>
<protein>
    <submittedName>
        <fullName evidence="1">Uncharacterized protein</fullName>
    </submittedName>
</protein>
<keyword evidence="2" id="KW-1185">Reference proteome</keyword>
<sequence>MCAGEQRLSIHRGIGWFNNCVVSLKKHKRTNAARNAIASGNMGQAEQIGAALLYTLIHMKMRWMFTPSGGSSQARDDNNNNEKNIQQGLQLADFAYFAFWLKRVEEAFRSRFEKEKEQLLADFDRIPYREFGDVKECVAKWENMIKVAAAAAEGSDTESDQHSFSIC</sequence>
<evidence type="ECO:0000313" key="2">
    <source>
        <dbReference type="Proteomes" id="UP001620626"/>
    </source>
</evidence>
<dbReference type="EMBL" id="JBICBT010001381">
    <property type="protein sequence ID" value="KAL3070507.1"/>
    <property type="molecule type" value="Genomic_DNA"/>
</dbReference>
<proteinExistence type="predicted"/>